<dbReference type="AlphaFoldDB" id="Q8TIG9"/>
<proteinExistence type="predicted"/>
<dbReference type="EnsemblBacteria" id="AAM07528">
    <property type="protein sequence ID" value="AAM07528"/>
    <property type="gene ID" value="MA_4180"/>
</dbReference>
<dbReference type="KEGG" id="mac:MA_4180"/>
<dbReference type="GO" id="GO:0008168">
    <property type="term" value="F:methyltransferase activity"/>
    <property type="evidence" value="ECO:0000318"/>
    <property type="project" value="GO_Central"/>
</dbReference>
<evidence type="ECO:0000313" key="2">
    <source>
        <dbReference type="Proteomes" id="UP000002487"/>
    </source>
</evidence>
<dbReference type="InParanoid" id="Q8TIG9"/>
<dbReference type="SUPFAM" id="SSF53335">
    <property type="entry name" value="S-adenosyl-L-methionine-dependent methyltransferases"/>
    <property type="match status" value="1"/>
</dbReference>
<dbReference type="Proteomes" id="UP000002487">
    <property type="component" value="Chromosome"/>
</dbReference>
<gene>
    <name evidence="1" type="ordered locus">MA_4180</name>
</gene>
<dbReference type="Gene3D" id="3.40.50.150">
    <property type="entry name" value="Vaccinia Virus protein VP39"/>
    <property type="match status" value="1"/>
</dbReference>
<dbReference type="OrthoDB" id="1018at2157"/>
<dbReference type="EMBL" id="AE010299">
    <property type="protein sequence ID" value="AAM07528.1"/>
    <property type="molecule type" value="Genomic_DNA"/>
</dbReference>
<dbReference type="Pfam" id="PF13489">
    <property type="entry name" value="Methyltransf_23"/>
    <property type="match status" value="1"/>
</dbReference>
<keyword evidence="2" id="KW-1185">Reference proteome</keyword>
<dbReference type="PANTHER" id="PTHR43861">
    <property type="entry name" value="TRANS-ACONITATE 2-METHYLTRANSFERASE-RELATED"/>
    <property type="match status" value="1"/>
</dbReference>
<evidence type="ECO:0000313" key="1">
    <source>
        <dbReference type="EMBL" id="AAM07528.1"/>
    </source>
</evidence>
<accession>Q8TIG9</accession>
<organism evidence="1 2">
    <name type="scientific">Methanosarcina acetivorans (strain ATCC 35395 / DSM 2834 / JCM 12185 / C2A)</name>
    <dbReference type="NCBI Taxonomy" id="188937"/>
    <lineage>
        <taxon>Archaea</taxon>
        <taxon>Methanobacteriati</taxon>
        <taxon>Methanobacteriota</taxon>
        <taxon>Stenosarchaea group</taxon>
        <taxon>Methanomicrobia</taxon>
        <taxon>Methanosarcinales</taxon>
        <taxon>Methanosarcinaceae</taxon>
        <taxon>Methanosarcina</taxon>
    </lineage>
</organism>
<dbReference type="InterPro" id="IPR029063">
    <property type="entry name" value="SAM-dependent_MTases_sf"/>
</dbReference>
<dbReference type="CDD" id="cd02440">
    <property type="entry name" value="AdoMet_MTases"/>
    <property type="match status" value="1"/>
</dbReference>
<name>Q8TIG9_METAC</name>
<sequence length="220" mass="25231">MSLLQLRGGYITRDIGEYFETIAEDFDAYYDKPKNMTDALINSWLRRPGLLKRLKITLAISDPKEGMRILEIGCGSGKYIVECAKRGADVWGIDVAPEMIKLAKQFCNKSKIKAHLSVGDATKELQSGFDVCVALGVFEYFKDPRPILNNMIAATNHNGKVIFSLPKKYAFQTPLREAMLYYRNVDCYYYTKEKIRMLVNNGNHRIYDYGPGYVVEYYKN</sequence>
<dbReference type="PhylomeDB" id="Q8TIG9"/>
<dbReference type="HOGENOM" id="CLU_102820_0_0_2"/>
<dbReference type="RefSeq" id="WP_011024068.1">
    <property type="nucleotide sequence ID" value="NC_003552.1"/>
</dbReference>
<dbReference type="GeneID" id="1476074"/>
<dbReference type="STRING" id="188937.MA_4180"/>
<protein>
    <submittedName>
        <fullName evidence="1">Uncharacterized protein</fullName>
    </submittedName>
</protein>
<reference evidence="1 2" key="1">
    <citation type="journal article" date="2002" name="Genome Res.">
        <title>The genome of Methanosarcina acetivorans reveals extensive metabolic and physiological diversity.</title>
        <authorList>
            <person name="Galagan J.E."/>
            <person name="Nusbaum C."/>
            <person name="Roy A."/>
            <person name="Endrizzi M.G."/>
            <person name="Macdonald P."/>
            <person name="FitzHugh W."/>
            <person name="Calvo S."/>
            <person name="Engels R."/>
            <person name="Smirnov S."/>
            <person name="Atnoor D."/>
            <person name="Brown A."/>
            <person name="Allen N."/>
            <person name="Naylor J."/>
            <person name="Stange-Thomann N."/>
            <person name="DeArellano K."/>
            <person name="Johnson R."/>
            <person name="Linton L."/>
            <person name="McEwan P."/>
            <person name="McKernan K."/>
            <person name="Talamas J."/>
            <person name="Tirrell A."/>
            <person name="Ye W."/>
            <person name="Zimmer A."/>
            <person name="Barber R.D."/>
            <person name="Cann I."/>
            <person name="Graham D.E."/>
            <person name="Grahame D.A."/>
            <person name="Guss A."/>
            <person name="Hedderich R."/>
            <person name="Ingram-Smith C."/>
            <person name="Kuettner C.H."/>
            <person name="Krzycki J.A."/>
            <person name="Leigh J.A."/>
            <person name="Li W."/>
            <person name="Liu J."/>
            <person name="Mukhopadhyay B."/>
            <person name="Reeve J.N."/>
            <person name="Smith K."/>
            <person name="Springer T.A."/>
            <person name="Umayam L.A."/>
            <person name="White O."/>
            <person name="White R.H."/>
            <person name="de Macario E.C."/>
            <person name="Ferry J.G."/>
            <person name="Jarrell K.F."/>
            <person name="Jing H."/>
            <person name="Macario A.J.L."/>
            <person name="Paulsen I."/>
            <person name="Pritchett M."/>
            <person name="Sowers K.R."/>
            <person name="Swanson R.V."/>
            <person name="Zinder S.H."/>
            <person name="Lander E."/>
            <person name="Metcalf W.W."/>
            <person name="Birren B."/>
        </authorList>
    </citation>
    <scope>NUCLEOTIDE SEQUENCE [LARGE SCALE GENOMIC DNA]</scope>
    <source>
        <strain evidence="2">ATCC 35395 / DSM 2834 / JCM 12185 / C2A</strain>
    </source>
</reference>